<dbReference type="InterPro" id="IPR013784">
    <property type="entry name" value="Carb-bd-like_fold"/>
</dbReference>
<dbReference type="KEGG" id="ccx:COCOR_01520"/>
<reference evidence="2" key="2">
    <citation type="submission" date="2012-03" db="EMBL/GenBank/DDBJ databases">
        <title>Genome sequence of the fruiting myxobacterium Corallococcus coralloides DSM 2259.</title>
        <authorList>
            <person name="Huntley S."/>
            <person name="Zhang Y."/>
            <person name="Treuner-Lange A."/>
            <person name="Sensen C.W."/>
            <person name="Sogaard-Andersen L."/>
        </authorList>
    </citation>
    <scope>NUCLEOTIDE SEQUENCE [LARGE SCALE GENOMIC DNA]</scope>
    <source>
        <strain evidence="2">ATCC 25202 / DSM 2259 / NBRC 100086 / M2</strain>
    </source>
</reference>
<evidence type="ECO:0000313" key="1">
    <source>
        <dbReference type="EMBL" id="AFE04123.1"/>
    </source>
</evidence>
<organism evidence="1 2">
    <name type="scientific">Corallococcus coralloides (strain ATCC 25202 / DSM 2259 / NBRC 100086 / M2)</name>
    <name type="common">Myxococcus coralloides</name>
    <dbReference type="NCBI Taxonomy" id="1144275"/>
    <lineage>
        <taxon>Bacteria</taxon>
        <taxon>Pseudomonadati</taxon>
        <taxon>Myxococcota</taxon>
        <taxon>Myxococcia</taxon>
        <taxon>Myxococcales</taxon>
        <taxon>Cystobacterineae</taxon>
        <taxon>Myxococcaceae</taxon>
        <taxon>Corallococcus</taxon>
    </lineage>
</organism>
<dbReference type="EMBL" id="CP003389">
    <property type="protein sequence ID" value="AFE04123.1"/>
    <property type="molecule type" value="Genomic_DNA"/>
</dbReference>
<dbReference type="AlphaFoldDB" id="H8MWU3"/>
<dbReference type="Gene3D" id="2.60.40.1120">
    <property type="entry name" value="Carboxypeptidase-like, regulatory domain"/>
    <property type="match status" value="2"/>
</dbReference>
<dbReference type="Proteomes" id="UP000007587">
    <property type="component" value="Chromosome"/>
</dbReference>
<dbReference type="Pfam" id="PF13620">
    <property type="entry name" value="CarboxypepD_reg"/>
    <property type="match status" value="2"/>
</dbReference>
<evidence type="ECO:0008006" key="3">
    <source>
        <dbReference type="Google" id="ProtNLM"/>
    </source>
</evidence>
<dbReference type="InterPro" id="IPR008969">
    <property type="entry name" value="CarboxyPept-like_regulatory"/>
</dbReference>
<dbReference type="SUPFAM" id="SSF49452">
    <property type="entry name" value="Starch-binding domain-like"/>
    <property type="match status" value="2"/>
</dbReference>
<sequence length="900" mass="96450">MRRGHRVAGFTVAVIAGLLLLAFFLRGHGGAPAHESRDAPHPSGGFFAGFRTGTASGTFTRSTRITGVVRDARGPVAGVRVSASRVDADSLSQRACPSEPPSRERSCAGKTWLAKCCFHDRGFELARLVEAREGDAPVFAQTVTADDGTFILDGLPAGVFTLWALGDLGTAMQPEVPAGSTDVALTLEAGIFLSGTVMDEDTWTPIPGARVTAVQDAQSRFFDTLTNAQGRFRIGPVPPGQYLQVGSAQGWRTTAFREGVWFDTDVDVTLVLQKQARLEGLVLTPEGRPASGITVQAFFTGVSDDAWSTRSDAQGRFVFEDVVGAPYTVWVWAWNEAAIGDAPAKAPAQVVIRMEPVTFMEGTVRDERGRPLEGVLLEGRNLPLEAAPSLEVISDAAGHYRLGPLRQTTMNLRLRHARYSDRTETIDLRTPHTGPWDFTLQQTASVEGWVVDTEGTPRPGIRLRLAKGPVGTRERAFVDEAEALSDDAGHFILDTPKEGSGHLVIDSEDFSSMEQPVEVPSTGVRVVLSRGASVSGKVVDAKGAPLPHAEVLLWDPTALGGDKDPRSLRVDSEGTFSAAGLKAGHHILEARLRTPGIERSVTEAIELGAHSQATVSLRFEEGRTVKGLTVDTDGQPLAGVRVQACLSLEDAPEWRTRSPSCDAGSEQGVLSGPGGHFVLKHLVDPAHQIVAWKEGHAFVPSRSRGGTPGPAALVVRTGAEDVQLVLQERPRLRGQVVNEDGMPVFSEVWLGRRQKPAPDGAFALPLLEDGPGQVTVRAKGFFALERDFVVSPGKDIDLGTLVMRRSRKTRFILLDAATRTPLVGARAFIGRSECNDRSCTGRSSSSFYGNLDAEGGADVEGLPFAPIAMSVSLRPGEPTTDVLLDARQETVTVLMPDPSR</sequence>
<dbReference type="GO" id="GO:0030246">
    <property type="term" value="F:carbohydrate binding"/>
    <property type="evidence" value="ECO:0007669"/>
    <property type="project" value="InterPro"/>
</dbReference>
<name>H8MWU3_CORCM</name>
<reference evidence="1 2" key="1">
    <citation type="journal article" date="2012" name="J. Bacteriol.">
        <title>Complete Genome Sequence of the Fruiting Myxobacterium Corallococcus coralloides DSM 2259.</title>
        <authorList>
            <person name="Huntley S."/>
            <person name="Zhang Y."/>
            <person name="Treuner-Lange A."/>
            <person name="Kneip S."/>
            <person name="Sensen C.W."/>
            <person name="Sogaard-Andersen L."/>
        </authorList>
    </citation>
    <scope>NUCLEOTIDE SEQUENCE [LARGE SCALE GENOMIC DNA]</scope>
    <source>
        <strain evidence="2">ATCC 25202 / DSM 2259 / NBRC 100086 / M2</strain>
    </source>
</reference>
<keyword evidence="2" id="KW-1185">Reference proteome</keyword>
<dbReference type="HOGENOM" id="CLU_009622_0_0_7"/>
<dbReference type="STRING" id="1144275.COCOR_01520"/>
<protein>
    <recommendedName>
        <fullName evidence="3">Carboxypeptidase regulatory-like domain-containing protein</fullName>
    </recommendedName>
</protein>
<accession>H8MWU3</accession>
<gene>
    <name evidence="1" type="ordered locus">COCOR_01520</name>
</gene>
<dbReference type="eggNOG" id="COG4932">
    <property type="taxonomic scope" value="Bacteria"/>
</dbReference>
<dbReference type="InParanoid" id="H8MWU3"/>
<dbReference type="SUPFAM" id="SSF49464">
    <property type="entry name" value="Carboxypeptidase regulatory domain-like"/>
    <property type="match status" value="2"/>
</dbReference>
<evidence type="ECO:0000313" key="2">
    <source>
        <dbReference type="Proteomes" id="UP000007587"/>
    </source>
</evidence>
<proteinExistence type="predicted"/>